<organism evidence="1">
    <name type="scientific">marine sediment metagenome</name>
    <dbReference type="NCBI Taxonomy" id="412755"/>
    <lineage>
        <taxon>unclassified sequences</taxon>
        <taxon>metagenomes</taxon>
        <taxon>ecological metagenomes</taxon>
    </lineage>
</organism>
<evidence type="ECO:0008006" key="2">
    <source>
        <dbReference type="Google" id="ProtNLM"/>
    </source>
</evidence>
<sequence length="44" mass="5031">MDTLKGLYCSKCNYVGNNCELLECPECDTNLVLIDVDKDIFKEK</sequence>
<reference evidence="1" key="1">
    <citation type="journal article" date="2015" name="Nature">
        <title>Complex archaea that bridge the gap between prokaryotes and eukaryotes.</title>
        <authorList>
            <person name="Spang A."/>
            <person name="Saw J.H."/>
            <person name="Jorgensen S.L."/>
            <person name="Zaremba-Niedzwiedzka K."/>
            <person name="Martijn J."/>
            <person name="Lind A.E."/>
            <person name="van Eijk R."/>
            <person name="Schleper C."/>
            <person name="Guy L."/>
            <person name="Ettema T.J."/>
        </authorList>
    </citation>
    <scope>NUCLEOTIDE SEQUENCE</scope>
</reference>
<proteinExistence type="predicted"/>
<gene>
    <name evidence="1" type="ORF">LCGC14_1544880</name>
</gene>
<accession>A0A0F9L838</accession>
<protein>
    <recommendedName>
        <fullName evidence="2">LapB rubredoxin metal binding domain-containing protein</fullName>
    </recommendedName>
</protein>
<dbReference type="AlphaFoldDB" id="A0A0F9L838"/>
<evidence type="ECO:0000313" key="1">
    <source>
        <dbReference type="EMBL" id="KKM60145.1"/>
    </source>
</evidence>
<dbReference type="EMBL" id="LAZR01011734">
    <property type="protein sequence ID" value="KKM60145.1"/>
    <property type="molecule type" value="Genomic_DNA"/>
</dbReference>
<name>A0A0F9L838_9ZZZZ</name>
<comment type="caution">
    <text evidence="1">The sequence shown here is derived from an EMBL/GenBank/DDBJ whole genome shotgun (WGS) entry which is preliminary data.</text>
</comment>